<dbReference type="EMBL" id="CP158273">
    <property type="protein sequence ID" value="XDJ97584.1"/>
    <property type="molecule type" value="Genomic_DNA"/>
</dbReference>
<dbReference type="EMBL" id="CP158271">
    <property type="protein sequence ID" value="XDJ94868.1"/>
    <property type="molecule type" value="Genomic_DNA"/>
</dbReference>
<evidence type="ECO:0000313" key="1">
    <source>
        <dbReference type="EMBL" id="XDJ89435.1"/>
    </source>
</evidence>
<dbReference type="EMBL" id="CP158269">
    <property type="protein sequence ID" value="XDJ89435.1"/>
    <property type="molecule type" value="Genomic_DNA"/>
</dbReference>
<dbReference type="RefSeq" id="WP_368649030.1">
    <property type="nucleotide sequence ID" value="NZ_CP158269.1"/>
</dbReference>
<evidence type="ECO:0000313" key="2">
    <source>
        <dbReference type="EMBL" id="XDJ92153.1"/>
    </source>
</evidence>
<dbReference type="EMBL" id="CP158272">
    <property type="protein sequence ID" value="XDK00301.1"/>
    <property type="molecule type" value="Genomic_DNA"/>
</dbReference>
<reference evidence="5" key="1">
    <citation type="submission" date="2024-05" db="EMBL/GenBank/DDBJ databases">
        <authorList>
            <person name="Luo Y.-C."/>
            <person name="Nicholds J."/>
            <person name="Mortimer T."/>
            <person name="Maboni G."/>
        </authorList>
    </citation>
    <scope>NUCLEOTIDE SEQUENCE</scope>
    <source>
        <strain evidence="4">124370</strain>
        <strain evidence="5">124566</strain>
        <strain evidence="3">124953</strain>
        <strain evidence="2">130308</strain>
        <strain evidence="1">130416</strain>
    </source>
</reference>
<evidence type="ECO:0000313" key="4">
    <source>
        <dbReference type="EMBL" id="XDJ97584.1"/>
    </source>
</evidence>
<dbReference type="AlphaFoldDB" id="A0AB39HB34"/>
<name>A0AB39HB34_9BURK</name>
<sequence length="147" mass="16677">MLVYLTDLMPRSVGLSALLQFDRWWPEAVQAAKTAGLLGRHGLDGRDARTPKPRQTVTYRMQVETAVVTLLDRLLFAASMLLSAHELQGFWSSLVLPRSLPGNERKPMYKRLTAYLMTCPLPELTTWNEQIAADLAQRHQELCDALR</sequence>
<gene>
    <name evidence="3" type="ORF">ABRY95_06170</name>
    <name evidence="1" type="ORF">ABRY98_10750</name>
    <name evidence="4" type="ORF">ABRZ05_11640</name>
    <name evidence="5" type="ORF">ABRZ11_11295</name>
    <name evidence="2" type="ORF">ABRZ12_03405</name>
</gene>
<organism evidence="5">
    <name type="scientific">Castellaniella ginsengisoli</name>
    <dbReference type="NCBI Taxonomy" id="546114"/>
    <lineage>
        <taxon>Bacteria</taxon>
        <taxon>Pseudomonadati</taxon>
        <taxon>Pseudomonadota</taxon>
        <taxon>Betaproteobacteria</taxon>
        <taxon>Burkholderiales</taxon>
        <taxon>Alcaligenaceae</taxon>
        <taxon>Castellaniella</taxon>
    </lineage>
</organism>
<evidence type="ECO:0000313" key="3">
    <source>
        <dbReference type="EMBL" id="XDJ94868.1"/>
    </source>
</evidence>
<proteinExistence type="predicted"/>
<evidence type="ECO:0000313" key="5">
    <source>
        <dbReference type="EMBL" id="XDK00301.1"/>
    </source>
</evidence>
<dbReference type="EMBL" id="CP158270">
    <property type="protein sequence ID" value="XDJ92153.1"/>
    <property type="molecule type" value="Genomic_DNA"/>
</dbReference>
<accession>A0AB39HB34</accession>
<protein>
    <submittedName>
        <fullName evidence="5">Uncharacterized protein</fullName>
    </submittedName>
</protein>